<evidence type="ECO:0000313" key="1">
    <source>
        <dbReference type="EMBL" id="KIY51915.1"/>
    </source>
</evidence>
<dbReference type="EMBL" id="KN881647">
    <property type="protein sequence ID" value="KIY51915.1"/>
    <property type="molecule type" value="Genomic_DNA"/>
</dbReference>
<sequence length="369" mass="42183">MLWRIYSSLRFTVYSSLGLIPLPQMNSALGFLEDPQLDVSQNVTSWARFLWSNRPDIRDLILVDSVEHRKADDDWCHEFLRIHAFNKDNPAEHRYMDIDRDFEDKKDDQEILRDHPEGLISATAPANVQLPAFEQNMDVVEDSAPPEAGQQPTADVKAWMDTAKGALMLPASGLVNKNLGRCAARDEVHRGSSTHVTSRYKAVVLVRLTFPGEKLRLCDFAVLASTLSLRNPIYQLKNVCCYFYVGTLFHCAKDVFSGEMTRTSHFDQRGTWKQYGYVAVFYGPIPEAIDEYTQWVKSWTEDDLWVRFHKENLQEGRQEGRQEGLQEGLQKGRQEGHQDILQAIQAIEGQNPSVNIHQIIEMLQGSKPT</sequence>
<evidence type="ECO:0000313" key="2">
    <source>
        <dbReference type="Proteomes" id="UP000054144"/>
    </source>
</evidence>
<dbReference type="Proteomes" id="UP000054144">
    <property type="component" value="Unassembled WGS sequence"/>
</dbReference>
<accession>A0A0D7AJ77</accession>
<dbReference type="AlphaFoldDB" id="A0A0D7AJ77"/>
<protein>
    <recommendedName>
        <fullName evidence="3">Essential protein Yae1 N-terminal domain-containing protein</fullName>
    </recommendedName>
</protein>
<proteinExistence type="predicted"/>
<organism evidence="1 2">
    <name type="scientific">Fistulina hepatica ATCC 64428</name>
    <dbReference type="NCBI Taxonomy" id="1128425"/>
    <lineage>
        <taxon>Eukaryota</taxon>
        <taxon>Fungi</taxon>
        <taxon>Dikarya</taxon>
        <taxon>Basidiomycota</taxon>
        <taxon>Agaricomycotina</taxon>
        <taxon>Agaricomycetes</taxon>
        <taxon>Agaricomycetidae</taxon>
        <taxon>Agaricales</taxon>
        <taxon>Fistulinaceae</taxon>
        <taxon>Fistulina</taxon>
    </lineage>
</organism>
<evidence type="ECO:0008006" key="3">
    <source>
        <dbReference type="Google" id="ProtNLM"/>
    </source>
</evidence>
<name>A0A0D7AJ77_9AGAR</name>
<gene>
    <name evidence="1" type="ORF">FISHEDRAFT_70409</name>
</gene>
<keyword evidence="2" id="KW-1185">Reference proteome</keyword>
<reference evidence="1 2" key="1">
    <citation type="journal article" date="2015" name="Fungal Genet. Biol.">
        <title>Evolution of novel wood decay mechanisms in Agaricales revealed by the genome sequences of Fistulina hepatica and Cylindrobasidium torrendii.</title>
        <authorList>
            <person name="Floudas D."/>
            <person name="Held B.W."/>
            <person name="Riley R."/>
            <person name="Nagy L.G."/>
            <person name="Koehler G."/>
            <person name="Ransdell A.S."/>
            <person name="Younus H."/>
            <person name="Chow J."/>
            <person name="Chiniquy J."/>
            <person name="Lipzen A."/>
            <person name="Tritt A."/>
            <person name="Sun H."/>
            <person name="Haridas S."/>
            <person name="LaButti K."/>
            <person name="Ohm R.A."/>
            <person name="Kues U."/>
            <person name="Blanchette R.A."/>
            <person name="Grigoriev I.V."/>
            <person name="Minto R.E."/>
            <person name="Hibbett D.S."/>
        </authorList>
    </citation>
    <scope>NUCLEOTIDE SEQUENCE [LARGE SCALE GENOMIC DNA]</scope>
    <source>
        <strain evidence="1 2">ATCC 64428</strain>
    </source>
</reference>